<reference evidence="2 3" key="1">
    <citation type="journal article" date="2020" name="Microorganisms">
        <title>Osmotic Adaptation and Compatible Solute Biosynthesis of Phototrophic Bacteria as Revealed from Genome Analyses.</title>
        <authorList>
            <person name="Imhoff J.F."/>
            <person name="Rahn T."/>
            <person name="Kunzel S."/>
            <person name="Keller A."/>
            <person name="Neulinger S.C."/>
        </authorList>
    </citation>
    <scope>NUCLEOTIDE SEQUENCE [LARGE SCALE GENOMIC DNA]</scope>
    <source>
        <strain evidence="2 3">DSM 21303</strain>
    </source>
</reference>
<sequence>MSDPITGYCWKCGGGLTAFDYGRETRCGGCDQPTHSCRNCRHYAPGRANACVEPMVDLVLEKERANFCDWFQPQPKRQAAGDGVTATNESGDPAETLRRAAEDLFR</sequence>
<evidence type="ECO:0000313" key="2">
    <source>
        <dbReference type="EMBL" id="MBK1645667.1"/>
    </source>
</evidence>
<dbReference type="AlphaFoldDB" id="A0A9X0WK77"/>
<accession>A0A9X0WK77</accession>
<feature type="compositionally biased region" description="Basic and acidic residues" evidence="1">
    <location>
        <begin position="95"/>
        <end position="106"/>
    </location>
</feature>
<evidence type="ECO:0000256" key="1">
    <source>
        <dbReference type="SAM" id="MobiDB-lite"/>
    </source>
</evidence>
<dbReference type="EMBL" id="NRSD01000014">
    <property type="protein sequence ID" value="MBK1645667.1"/>
    <property type="molecule type" value="Genomic_DNA"/>
</dbReference>
<keyword evidence="3" id="KW-1185">Reference proteome</keyword>
<feature type="region of interest" description="Disordered" evidence="1">
    <location>
        <begin position="74"/>
        <end position="106"/>
    </location>
</feature>
<dbReference type="RefSeq" id="WP_200388473.1">
    <property type="nucleotide sequence ID" value="NZ_NRSD01000014.1"/>
</dbReference>
<proteinExistence type="predicted"/>
<dbReference type="Proteomes" id="UP001138802">
    <property type="component" value="Unassembled WGS sequence"/>
</dbReference>
<evidence type="ECO:0000313" key="3">
    <source>
        <dbReference type="Proteomes" id="UP001138802"/>
    </source>
</evidence>
<comment type="caution">
    <text evidence="2">The sequence shown here is derived from an EMBL/GenBank/DDBJ whole genome shotgun (WGS) entry which is preliminary data.</text>
</comment>
<protein>
    <submittedName>
        <fullName evidence="2">Uncharacterized protein</fullName>
    </submittedName>
</protein>
<gene>
    <name evidence="2" type="ORF">CKO25_13620</name>
</gene>
<name>A0A9X0WK77_9GAMM</name>
<organism evidence="2 3">
    <name type="scientific">Thiocapsa imhoffii</name>
    <dbReference type="NCBI Taxonomy" id="382777"/>
    <lineage>
        <taxon>Bacteria</taxon>
        <taxon>Pseudomonadati</taxon>
        <taxon>Pseudomonadota</taxon>
        <taxon>Gammaproteobacteria</taxon>
        <taxon>Chromatiales</taxon>
        <taxon>Chromatiaceae</taxon>
        <taxon>Thiocapsa</taxon>
    </lineage>
</organism>